<name>A0A0C3S211_PHLG1</name>
<dbReference type="InterPro" id="IPR036640">
    <property type="entry name" value="ABC1_TM_sf"/>
</dbReference>
<keyword evidence="5" id="KW-0547">Nucleotide-binding</keyword>
<evidence type="ECO:0000256" key="5">
    <source>
        <dbReference type="ARBA" id="ARBA00022741"/>
    </source>
</evidence>
<dbReference type="GO" id="GO:0005524">
    <property type="term" value="F:ATP binding"/>
    <property type="evidence" value="ECO:0007669"/>
    <property type="project" value="UniProtKB-KW"/>
</dbReference>
<evidence type="ECO:0000256" key="7">
    <source>
        <dbReference type="ARBA" id="ARBA00022989"/>
    </source>
</evidence>
<feature type="transmembrane region" description="Helical" evidence="10">
    <location>
        <begin position="101"/>
        <end position="119"/>
    </location>
</feature>
<evidence type="ECO:0008006" key="15">
    <source>
        <dbReference type="Google" id="ProtNLM"/>
    </source>
</evidence>
<evidence type="ECO:0000259" key="12">
    <source>
        <dbReference type="PROSITE" id="PS50929"/>
    </source>
</evidence>
<evidence type="ECO:0000256" key="9">
    <source>
        <dbReference type="SAM" id="MobiDB-lite"/>
    </source>
</evidence>
<feature type="compositionally biased region" description="Low complexity" evidence="9">
    <location>
        <begin position="386"/>
        <end position="411"/>
    </location>
</feature>
<evidence type="ECO:0000259" key="11">
    <source>
        <dbReference type="PROSITE" id="PS50893"/>
    </source>
</evidence>
<dbReference type="EMBL" id="KN840612">
    <property type="protein sequence ID" value="KIP03522.1"/>
    <property type="molecule type" value="Genomic_DNA"/>
</dbReference>
<dbReference type="SUPFAM" id="SSF52540">
    <property type="entry name" value="P-loop containing nucleoside triphosphate hydrolases"/>
    <property type="match status" value="2"/>
</dbReference>
<dbReference type="GO" id="GO:0016020">
    <property type="term" value="C:membrane"/>
    <property type="evidence" value="ECO:0007669"/>
    <property type="project" value="UniProtKB-SubCell"/>
</dbReference>
<keyword evidence="2" id="KW-0813">Transport</keyword>
<protein>
    <recommendedName>
        <fullName evidence="15">P-loop containing nucleoside triphosphate hydrolase protein</fullName>
    </recommendedName>
</protein>
<sequence>MEPLPQLPPFDTLALPSLAACLSVLALISHVASSLVYNSSSSSSAERRVNVPPSSGILGHVERLGGPVIAGLNLTRVLASLALVGLFSYSALARSNRWTDISLALPYAYASLLGLYGLTGASWSTVATRHLALVLLVPWLVYVYRDVWPLATYYLTPADSAEGSVLWIKFSVLTLAAVVVPLVVPRRYEPYDPEDPSPEPNPEQTASILSSMVYTFLDPIIWAGNRSPHITIEQLPKLCDTDRMKNLSKRAYPYLDPLSPTASKHVFRGLVRMFAWDYVQFIVLLSIMVPSSFLVPVSVNRILHYLETNGEGATIKPWFWVVVLLADTIFGALMAGRYMFCAFRALTRAQSTLTQLIFEHALRIRVKGDGNGDGAAQKPTDDTSSDSDGQSTAESATAASTSSSTLSNRASQNEGEAKAASERKRSSLTGKINNLISSDMNTLESGQSWILVIYYTPLQIILSVIFLYALVGWSAFAGIGTMIVLFVVPGVISRLIGETQAEKMKMSDARVGTISEVMGSAIRMIKLFGWEEKISARVDEKRQKELVVLRRFKILSLLNTVSNDLIPLASMVVTFATYTLIQHGELNASKVFSSMSLIVFFRGVTHTIPACIQAKVALDRITDFLHNTELLDPFTEHNEAVISPTVAESEVIGIRDASFTWDLDGAATTSFGARRRSFTLVIEKELAFMRGHINLIVGPTGCGKTSLLMALLGEMHYLPMGPGSYVSLPRAGGVAYHAQESWILNETIRNNILFGSPYDQERYEKVIRQCALDRDLSLFDAGDATEVGERGVTLSGGQKARITLARAVYSSTDILLLDDVLAALDVHTAQAIVDKCLKGDLVRGRTVILVTHNVALAAPIAEFVVSLGSDGRIKSQGSLSSTLSKDTKLSAHVAKEASEIERADEVIDEAKEDKPVETSTGKLIVAEEVSEGHVNWSALSLYINNLSTGPGLIVFWILFLGSFVASRCANILNLWVLGLWSRQYEEHDPSDVSVPYYLSLYVGAVASALLLLALGSSILITGTLRASRIIHKILVDTILRSTLRWLDKTPTSRIIARCTQDIASIDDRVAFGLNSVIFNVIDIALKFCAVILLSPAFSLPAIFLIVASACVSKLYMNAQLAVKREMSNAKAPVMGHIGAAVAGLVSIRAYNAQNEFRQQAFARVDRYTSAARMYRNLNRWISTRSETLAALFTSALATYLIYGSHRDASETGFSLSLAVGFSGQILWFVRVLNDFQVESNSLERVQQYLVIEQEPKPTTAGVPPAYWPASGNIKVEKLSARYSEDGPDVLHDISFEAKSGERIGIVGRTGSGKSSLTLALLRCIPTRGTVYYDGLPTDSANLDALRSNITIIPQVPELLTGTLRENLDPFGEHDDVILNDALRSAGLFSLQNDDEEGRLTLDSAISNGGGNLSVGQRQIIALARAIVRRSRLLILDEATSAIDYDTDGVIQESLRKEVANDVTLLTIAHRLQTIMDSDKIMVLDAGRIVEFGSPKELLRNDNGFFRSLVDASRDKDKLYLMASGLS</sequence>
<dbReference type="InterPro" id="IPR050173">
    <property type="entry name" value="ABC_transporter_C-like"/>
</dbReference>
<proteinExistence type="predicted"/>
<evidence type="ECO:0000256" key="10">
    <source>
        <dbReference type="SAM" id="Phobius"/>
    </source>
</evidence>
<dbReference type="PROSITE" id="PS50893">
    <property type="entry name" value="ABC_TRANSPORTER_2"/>
    <property type="match status" value="2"/>
</dbReference>
<evidence type="ECO:0000256" key="2">
    <source>
        <dbReference type="ARBA" id="ARBA00022448"/>
    </source>
</evidence>
<comment type="subcellular location">
    <subcellularLocation>
        <location evidence="1">Membrane</location>
        <topology evidence="1">Multi-pass membrane protein</topology>
    </subcellularLocation>
</comment>
<dbReference type="InterPro" id="IPR003439">
    <property type="entry name" value="ABC_transporter-like_ATP-bd"/>
</dbReference>
<accession>A0A0C3S211</accession>
<feature type="compositionally biased region" description="Basic and acidic residues" evidence="9">
    <location>
        <begin position="415"/>
        <end position="425"/>
    </location>
</feature>
<feature type="transmembrane region" description="Helical" evidence="10">
    <location>
        <begin position="13"/>
        <end position="37"/>
    </location>
</feature>
<dbReference type="Pfam" id="PF00005">
    <property type="entry name" value="ABC_tran"/>
    <property type="match status" value="2"/>
</dbReference>
<dbReference type="CDD" id="cd18596">
    <property type="entry name" value="ABC_6TM_VMR1_D1_like"/>
    <property type="match status" value="1"/>
</dbReference>
<dbReference type="FunFam" id="1.20.1560.10:FF:000013">
    <property type="entry name" value="ABC transporter C family member 2"/>
    <property type="match status" value="1"/>
</dbReference>
<dbReference type="Proteomes" id="UP000053257">
    <property type="component" value="Unassembled WGS sequence"/>
</dbReference>
<feature type="domain" description="ABC transmembrane type-1" evidence="12">
    <location>
        <begin position="282"/>
        <end position="603"/>
    </location>
</feature>
<feature type="transmembrane region" description="Helical" evidence="10">
    <location>
        <begin position="996"/>
        <end position="1020"/>
    </location>
</feature>
<dbReference type="InterPro" id="IPR011527">
    <property type="entry name" value="ABC1_TM_dom"/>
</dbReference>
<dbReference type="SMART" id="SM00382">
    <property type="entry name" value="AAA"/>
    <property type="match status" value="2"/>
</dbReference>
<feature type="transmembrane region" description="Helical" evidence="10">
    <location>
        <begin position="126"/>
        <end position="144"/>
    </location>
</feature>
<feature type="region of interest" description="Disordered" evidence="9">
    <location>
        <begin position="369"/>
        <end position="425"/>
    </location>
</feature>
<feature type="transmembrane region" description="Helical" evidence="10">
    <location>
        <begin position="475"/>
        <end position="496"/>
    </location>
</feature>
<keyword evidence="3 10" id="KW-0812">Transmembrane</keyword>
<evidence type="ECO:0000313" key="13">
    <source>
        <dbReference type="EMBL" id="KIP03522.1"/>
    </source>
</evidence>
<evidence type="ECO:0000256" key="4">
    <source>
        <dbReference type="ARBA" id="ARBA00022737"/>
    </source>
</evidence>
<feature type="transmembrane region" description="Helical" evidence="10">
    <location>
        <begin position="68"/>
        <end position="89"/>
    </location>
</feature>
<dbReference type="CDD" id="cd18604">
    <property type="entry name" value="ABC_6TM_VMR1_D2_like"/>
    <property type="match status" value="1"/>
</dbReference>
<dbReference type="GO" id="GO:0140359">
    <property type="term" value="F:ABC-type transporter activity"/>
    <property type="evidence" value="ECO:0007669"/>
    <property type="project" value="InterPro"/>
</dbReference>
<dbReference type="CDD" id="cd03250">
    <property type="entry name" value="ABCC_MRP_domain1"/>
    <property type="match status" value="1"/>
</dbReference>
<dbReference type="PROSITE" id="PS00211">
    <property type="entry name" value="ABC_TRANSPORTER_1"/>
    <property type="match status" value="1"/>
</dbReference>
<evidence type="ECO:0000256" key="3">
    <source>
        <dbReference type="ARBA" id="ARBA00022692"/>
    </source>
</evidence>
<feature type="transmembrane region" description="Helical" evidence="10">
    <location>
        <begin position="278"/>
        <end position="298"/>
    </location>
</feature>
<dbReference type="FunFam" id="3.40.50.300:FF:000838">
    <property type="entry name" value="ABC multidrug transporter (Eurofung)"/>
    <property type="match status" value="1"/>
</dbReference>
<dbReference type="Gene3D" id="3.40.50.300">
    <property type="entry name" value="P-loop containing nucleotide triphosphate hydrolases"/>
    <property type="match status" value="2"/>
</dbReference>
<dbReference type="HOGENOM" id="CLU_000604_27_6_1"/>
<dbReference type="STRING" id="745531.A0A0C3S211"/>
<dbReference type="CDD" id="cd03244">
    <property type="entry name" value="ABCC_MRP_domain2"/>
    <property type="match status" value="1"/>
</dbReference>
<dbReference type="GO" id="GO:0016887">
    <property type="term" value="F:ATP hydrolysis activity"/>
    <property type="evidence" value="ECO:0007669"/>
    <property type="project" value="InterPro"/>
</dbReference>
<feature type="transmembrane region" description="Helical" evidence="10">
    <location>
        <begin position="449"/>
        <end position="469"/>
    </location>
</feature>
<keyword evidence="14" id="KW-1185">Reference proteome</keyword>
<evidence type="ECO:0000313" key="14">
    <source>
        <dbReference type="Proteomes" id="UP000053257"/>
    </source>
</evidence>
<dbReference type="OrthoDB" id="6500128at2759"/>
<reference evidence="13 14" key="1">
    <citation type="journal article" date="2014" name="PLoS Genet.">
        <title>Analysis of the Phlebiopsis gigantea genome, transcriptome and secretome provides insight into its pioneer colonization strategies of wood.</title>
        <authorList>
            <person name="Hori C."/>
            <person name="Ishida T."/>
            <person name="Igarashi K."/>
            <person name="Samejima M."/>
            <person name="Suzuki H."/>
            <person name="Master E."/>
            <person name="Ferreira P."/>
            <person name="Ruiz-Duenas F.J."/>
            <person name="Held B."/>
            <person name="Canessa P."/>
            <person name="Larrondo L.F."/>
            <person name="Schmoll M."/>
            <person name="Druzhinina I.S."/>
            <person name="Kubicek C.P."/>
            <person name="Gaskell J.A."/>
            <person name="Kersten P."/>
            <person name="St John F."/>
            <person name="Glasner J."/>
            <person name="Sabat G."/>
            <person name="Splinter BonDurant S."/>
            <person name="Syed K."/>
            <person name="Yadav J."/>
            <person name="Mgbeahuruike A.C."/>
            <person name="Kovalchuk A."/>
            <person name="Asiegbu F.O."/>
            <person name="Lackner G."/>
            <person name="Hoffmeister D."/>
            <person name="Rencoret J."/>
            <person name="Gutierrez A."/>
            <person name="Sun H."/>
            <person name="Lindquist E."/>
            <person name="Barry K."/>
            <person name="Riley R."/>
            <person name="Grigoriev I.V."/>
            <person name="Henrissat B."/>
            <person name="Kues U."/>
            <person name="Berka R.M."/>
            <person name="Martinez A.T."/>
            <person name="Covert S.F."/>
            <person name="Blanchette R.A."/>
            <person name="Cullen D."/>
        </authorList>
    </citation>
    <scope>NUCLEOTIDE SEQUENCE [LARGE SCALE GENOMIC DNA]</scope>
    <source>
        <strain evidence="13 14">11061_1 CR5-6</strain>
    </source>
</reference>
<keyword evidence="6" id="KW-0067">ATP-binding</keyword>
<dbReference type="PROSITE" id="PS50929">
    <property type="entry name" value="ABC_TM1F"/>
    <property type="match status" value="2"/>
</dbReference>
<feature type="domain" description="ABC transmembrane type-1" evidence="12">
    <location>
        <begin position="957"/>
        <end position="1236"/>
    </location>
</feature>
<evidence type="ECO:0000256" key="1">
    <source>
        <dbReference type="ARBA" id="ARBA00004141"/>
    </source>
</evidence>
<feature type="domain" description="ABC transporter" evidence="11">
    <location>
        <begin position="652"/>
        <end position="895"/>
    </location>
</feature>
<gene>
    <name evidence="13" type="ORF">PHLGIDRAFT_534840</name>
</gene>
<dbReference type="SUPFAM" id="SSF90123">
    <property type="entry name" value="ABC transporter transmembrane region"/>
    <property type="match status" value="2"/>
</dbReference>
<feature type="domain" description="ABC transporter" evidence="11">
    <location>
        <begin position="1273"/>
        <end position="1510"/>
    </location>
</feature>
<organism evidence="13 14">
    <name type="scientific">Phlebiopsis gigantea (strain 11061_1 CR5-6)</name>
    <name type="common">White-rot fungus</name>
    <name type="synonym">Peniophora gigantea</name>
    <dbReference type="NCBI Taxonomy" id="745531"/>
    <lineage>
        <taxon>Eukaryota</taxon>
        <taxon>Fungi</taxon>
        <taxon>Dikarya</taxon>
        <taxon>Basidiomycota</taxon>
        <taxon>Agaricomycotina</taxon>
        <taxon>Agaricomycetes</taxon>
        <taxon>Polyporales</taxon>
        <taxon>Phanerochaetaceae</taxon>
        <taxon>Phlebiopsis</taxon>
    </lineage>
</organism>
<dbReference type="InterPro" id="IPR003593">
    <property type="entry name" value="AAA+_ATPase"/>
</dbReference>
<dbReference type="PANTHER" id="PTHR24223:SF356">
    <property type="entry name" value="ATP-BINDING CASSETTE TRANSPORTER ABC4"/>
    <property type="match status" value="1"/>
</dbReference>
<evidence type="ECO:0000256" key="6">
    <source>
        <dbReference type="ARBA" id="ARBA00022840"/>
    </source>
</evidence>
<keyword evidence="8 10" id="KW-0472">Membrane</keyword>
<feature type="transmembrane region" description="Helical" evidence="10">
    <location>
        <begin position="318"/>
        <end position="340"/>
    </location>
</feature>
<dbReference type="PANTHER" id="PTHR24223">
    <property type="entry name" value="ATP-BINDING CASSETTE SUB-FAMILY C"/>
    <property type="match status" value="1"/>
</dbReference>
<evidence type="ECO:0000256" key="8">
    <source>
        <dbReference type="ARBA" id="ARBA00023136"/>
    </source>
</evidence>
<feature type="transmembrane region" description="Helical" evidence="10">
    <location>
        <begin position="164"/>
        <end position="184"/>
    </location>
</feature>
<dbReference type="InterPro" id="IPR027417">
    <property type="entry name" value="P-loop_NTPase"/>
</dbReference>
<keyword evidence="4" id="KW-0677">Repeat</keyword>
<feature type="transmembrane region" description="Helical" evidence="10">
    <location>
        <begin position="952"/>
        <end position="976"/>
    </location>
</feature>
<keyword evidence="7 10" id="KW-1133">Transmembrane helix</keyword>
<dbReference type="InterPro" id="IPR017871">
    <property type="entry name" value="ABC_transporter-like_CS"/>
</dbReference>
<dbReference type="Gene3D" id="1.20.1560.10">
    <property type="entry name" value="ABC transporter type 1, transmembrane domain"/>
    <property type="match status" value="2"/>
</dbReference>
<dbReference type="Pfam" id="PF00664">
    <property type="entry name" value="ABC_membrane"/>
    <property type="match status" value="2"/>
</dbReference>
<dbReference type="FunFam" id="3.40.50.300:FF:000973">
    <property type="entry name" value="Multidrug resistance-associated protein 4"/>
    <property type="match status" value="1"/>
</dbReference>